<dbReference type="EMBL" id="LR134406">
    <property type="protein sequence ID" value="VEH69815.1"/>
    <property type="molecule type" value="Genomic_DNA"/>
</dbReference>
<dbReference type="GO" id="GO:0016787">
    <property type="term" value="F:hydrolase activity"/>
    <property type="evidence" value="ECO:0007669"/>
    <property type="project" value="UniProtKB-KW"/>
</dbReference>
<dbReference type="RefSeq" id="WP_082793777.1">
    <property type="nucleotide sequence ID" value="NZ_CAUVFX010000004.1"/>
</dbReference>
<organism evidence="7 8">
    <name type="scientific">Arachnia propionica</name>
    <dbReference type="NCBI Taxonomy" id="1750"/>
    <lineage>
        <taxon>Bacteria</taxon>
        <taxon>Bacillati</taxon>
        <taxon>Actinomycetota</taxon>
        <taxon>Actinomycetes</taxon>
        <taxon>Propionibacteriales</taxon>
        <taxon>Propionibacteriaceae</taxon>
        <taxon>Arachnia</taxon>
    </lineage>
</organism>
<dbReference type="SUPFAM" id="SSF55811">
    <property type="entry name" value="Nudix"/>
    <property type="match status" value="1"/>
</dbReference>
<keyword evidence="3 4" id="KW-0378">Hydrolase</keyword>
<dbReference type="Pfam" id="PF00293">
    <property type="entry name" value="NUDIX"/>
    <property type="match status" value="1"/>
</dbReference>
<dbReference type="InterPro" id="IPR016181">
    <property type="entry name" value="Acyl_CoA_acyltransferase"/>
</dbReference>
<dbReference type="AlphaFoldDB" id="A0A3S4VII4"/>
<dbReference type="Pfam" id="PF13673">
    <property type="entry name" value="Acetyltransf_10"/>
    <property type="match status" value="1"/>
</dbReference>
<dbReference type="InterPro" id="IPR015797">
    <property type="entry name" value="NUDIX_hydrolase-like_dom_sf"/>
</dbReference>
<evidence type="ECO:0000256" key="4">
    <source>
        <dbReference type="RuleBase" id="RU003476"/>
    </source>
</evidence>
<dbReference type="PROSITE" id="PS51462">
    <property type="entry name" value="NUDIX"/>
    <property type="match status" value="1"/>
</dbReference>
<comment type="cofactor">
    <cofactor evidence="1">
        <name>Mg(2+)</name>
        <dbReference type="ChEBI" id="CHEBI:18420"/>
    </cofactor>
</comment>
<accession>A0A3S4VII4</accession>
<keyword evidence="7" id="KW-0012">Acyltransferase</keyword>
<evidence type="ECO:0000313" key="8">
    <source>
        <dbReference type="Proteomes" id="UP000273044"/>
    </source>
</evidence>
<dbReference type="GeneID" id="64406573"/>
<dbReference type="InterPro" id="IPR020476">
    <property type="entry name" value="Nudix_hydrolase"/>
</dbReference>
<dbReference type="CDD" id="cd04690">
    <property type="entry name" value="NUDIX_Hydrolase"/>
    <property type="match status" value="1"/>
</dbReference>
<dbReference type="Gene3D" id="3.90.79.10">
    <property type="entry name" value="Nucleoside Triphosphate Pyrophosphohydrolase"/>
    <property type="match status" value="1"/>
</dbReference>
<protein>
    <submittedName>
        <fullName evidence="7">Putative acyltransferase</fullName>
    </submittedName>
</protein>
<dbReference type="InterPro" id="IPR000182">
    <property type="entry name" value="GNAT_dom"/>
</dbReference>
<comment type="similarity">
    <text evidence="2 4">Belongs to the Nudix hydrolase family.</text>
</comment>
<keyword evidence="8" id="KW-1185">Reference proteome</keyword>
<evidence type="ECO:0000259" key="6">
    <source>
        <dbReference type="PROSITE" id="PS51462"/>
    </source>
</evidence>
<dbReference type="Proteomes" id="UP000273044">
    <property type="component" value="Chromosome"/>
</dbReference>
<dbReference type="PANTHER" id="PTHR43046:SF2">
    <property type="entry name" value="8-OXO-DGTP DIPHOSPHATASE-RELATED"/>
    <property type="match status" value="1"/>
</dbReference>
<feature type="domain" description="Nudix hydrolase" evidence="6">
    <location>
        <begin position="156"/>
        <end position="285"/>
    </location>
</feature>
<dbReference type="Gene3D" id="3.40.630.30">
    <property type="match status" value="1"/>
</dbReference>
<sequence>MKGAGGIVETSIQVRNWEELTRDEFFEIVSLRSEVFFVEQRIDIPDLDDLDRHPETLHWWIPDETGCAGYLRTVLLGEPELEATRSFGRVAVRADRRGDGLARALVAAVLGRFGGQPIVIHSQSHVVPLYREFGFEPVGPEYPEAGIPHTRMRRPGEIRVSAVVLTDTTGRVLMVRKRGTDAFLNPGGKPEPGETPEQCAVRELREELGLELDPEGLLPLGRHRAAAANETGTVVLADVFRAPESLDRLPAPRSEIEEARFVDPASPEPGWAPLFTERILPLLNHPVG</sequence>
<evidence type="ECO:0000256" key="1">
    <source>
        <dbReference type="ARBA" id="ARBA00001946"/>
    </source>
</evidence>
<evidence type="ECO:0000256" key="2">
    <source>
        <dbReference type="ARBA" id="ARBA00005582"/>
    </source>
</evidence>
<dbReference type="InterPro" id="IPR020084">
    <property type="entry name" value="NUDIX_hydrolase_CS"/>
</dbReference>
<dbReference type="PROSITE" id="PS00893">
    <property type="entry name" value="NUDIX_BOX"/>
    <property type="match status" value="1"/>
</dbReference>
<feature type="domain" description="N-acetyltransferase" evidence="5">
    <location>
        <begin position="15"/>
        <end position="157"/>
    </location>
</feature>
<gene>
    <name evidence="7" type="ORF">NCTC12967_01093</name>
</gene>
<dbReference type="PRINTS" id="PR00502">
    <property type="entry name" value="NUDIXFAMILY"/>
</dbReference>
<evidence type="ECO:0000256" key="3">
    <source>
        <dbReference type="ARBA" id="ARBA00022801"/>
    </source>
</evidence>
<evidence type="ECO:0000259" key="5">
    <source>
        <dbReference type="PROSITE" id="PS51186"/>
    </source>
</evidence>
<dbReference type="InterPro" id="IPR000086">
    <property type="entry name" value="NUDIX_hydrolase_dom"/>
</dbReference>
<dbReference type="PROSITE" id="PS51186">
    <property type="entry name" value="GNAT"/>
    <property type="match status" value="1"/>
</dbReference>
<keyword evidence="7" id="KW-0808">Transferase</keyword>
<name>A0A3S4VII4_9ACTN</name>
<dbReference type="GO" id="GO:0016747">
    <property type="term" value="F:acyltransferase activity, transferring groups other than amino-acyl groups"/>
    <property type="evidence" value="ECO:0007669"/>
    <property type="project" value="InterPro"/>
</dbReference>
<proteinExistence type="inferred from homology"/>
<reference evidence="7 8" key="1">
    <citation type="submission" date="2018-12" db="EMBL/GenBank/DDBJ databases">
        <authorList>
            <consortium name="Pathogen Informatics"/>
        </authorList>
    </citation>
    <scope>NUCLEOTIDE SEQUENCE [LARGE SCALE GENOMIC DNA]</scope>
    <source>
        <strain evidence="7 8">NCTC12967</strain>
    </source>
</reference>
<dbReference type="SUPFAM" id="SSF55729">
    <property type="entry name" value="Acyl-CoA N-acyltransferases (Nat)"/>
    <property type="match status" value="1"/>
</dbReference>
<dbReference type="PANTHER" id="PTHR43046">
    <property type="entry name" value="GDP-MANNOSE MANNOSYL HYDROLASE"/>
    <property type="match status" value="1"/>
</dbReference>
<evidence type="ECO:0000313" key="7">
    <source>
        <dbReference type="EMBL" id="VEH69815.1"/>
    </source>
</evidence>